<sequence length="167" mass="18743">MFCLINSNIIPNKLWYSGSRTARNGVGVILKAYLKDKVILVNRRSDRIRTLTLVINGETVNVISAYAPQVGLNEEDKKTFWDSLDEVVREFPTNQRLFLGGHLNGHIGAATKGYSGVHGGFGYRVKNEEYRSILDFVTAKRVEALVVDDLRRGVDQNLGRKIESSMT</sequence>
<evidence type="ECO:0000313" key="2">
    <source>
        <dbReference type="Proteomes" id="UP001151760"/>
    </source>
</evidence>
<keyword evidence="2" id="KW-1185">Reference proteome</keyword>
<dbReference type="PANTHER" id="PTHR23227:SF67">
    <property type="entry name" value="CRANIOFACIAL DEVELOPMENT PROTEIN 2-LIKE"/>
    <property type="match status" value="1"/>
</dbReference>
<proteinExistence type="predicted"/>
<dbReference type="PANTHER" id="PTHR23227">
    <property type="entry name" value="BUCENTAUR RELATED"/>
    <property type="match status" value="1"/>
</dbReference>
<protein>
    <submittedName>
        <fullName evidence="1">Craniofacial development protein 2-like protein</fullName>
    </submittedName>
</protein>
<evidence type="ECO:0000313" key="1">
    <source>
        <dbReference type="EMBL" id="GJT38601.1"/>
    </source>
</evidence>
<reference evidence="1" key="1">
    <citation type="journal article" date="2022" name="Int. J. Mol. Sci.">
        <title>Draft Genome of Tanacetum Coccineum: Genomic Comparison of Closely Related Tanacetum-Family Plants.</title>
        <authorList>
            <person name="Yamashiro T."/>
            <person name="Shiraishi A."/>
            <person name="Nakayama K."/>
            <person name="Satake H."/>
        </authorList>
    </citation>
    <scope>NUCLEOTIDE SEQUENCE</scope>
</reference>
<dbReference type="EMBL" id="BQNB010015316">
    <property type="protein sequence ID" value="GJT38601.1"/>
    <property type="molecule type" value="Genomic_DNA"/>
</dbReference>
<dbReference type="Proteomes" id="UP001151760">
    <property type="component" value="Unassembled WGS sequence"/>
</dbReference>
<gene>
    <name evidence="1" type="ORF">Tco_0938466</name>
</gene>
<comment type="caution">
    <text evidence="1">The sequence shown here is derived from an EMBL/GenBank/DDBJ whole genome shotgun (WGS) entry which is preliminary data.</text>
</comment>
<reference evidence="1" key="2">
    <citation type="submission" date="2022-01" db="EMBL/GenBank/DDBJ databases">
        <authorList>
            <person name="Yamashiro T."/>
            <person name="Shiraishi A."/>
            <person name="Satake H."/>
            <person name="Nakayama K."/>
        </authorList>
    </citation>
    <scope>NUCLEOTIDE SEQUENCE</scope>
</reference>
<accession>A0ABQ5DHA0</accession>
<organism evidence="1 2">
    <name type="scientific">Tanacetum coccineum</name>
    <dbReference type="NCBI Taxonomy" id="301880"/>
    <lineage>
        <taxon>Eukaryota</taxon>
        <taxon>Viridiplantae</taxon>
        <taxon>Streptophyta</taxon>
        <taxon>Embryophyta</taxon>
        <taxon>Tracheophyta</taxon>
        <taxon>Spermatophyta</taxon>
        <taxon>Magnoliopsida</taxon>
        <taxon>eudicotyledons</taxon>
        <taxon>Gunneridae</taxon>
        <taxon>Pentapetalae</taxon>
        <taxon>asterids</taxon>
        <taxon>campanulids</taxon>
        <taxon>Asterales</taxon>
        <taxon>Asteraceae</taxon>
        <taxon>Asteroideae</taxon>
        <taxon>Anthemideae</taxon>
        <taxon>Anthemidinae</taxon>
        <taxon>Tanacetum</taxon>
    </lineage>
</organism>
<name>A0ABQ5DHA0_9ASTR</name>
<dbReference type="InterPro" id="IPR036691">
    <property type="entry name" value="Endo/exonu/phosph_ase_sf"/>
</dbReference>
<dbReference type="InterPro" id="IPR027124">
    <property type="entry name" value="Swc5/CFDP1/2"/>
</dbReference>
<dbReference type="SUPFAM" id="SSF56219">
    <property type="entry name" value="DNase I-like"/>
    <property type="match status" value="1"/>
</dbReference>
<dbReference type="Gene3D" id="3.60.10.10">
    <property type="entry name" value="Endonuclease/exonuclease/phosphatase"/>
    <property type="match status" value="1"/>
</dbReference>